<dbReference type="SMART" id="SM00316">
    <property type="entry name" value="S1"/>
    <property type="match status" value="1"/>
</dbReference>
<keyword evidence="5 7" id="KW-0269">Exonuclease</keyword>
<reference evidence="10 11" key="1">
    <citation type="submission" date="2020-07" db="EMBL/GenBank/DDBJ databases">
        <title>Huge and variable diversity of episymbiotic CPR bacteria and DPANN archaea in groundwater ecosystems.</title>
        <authorList>
            <person name="He C.Y."/>
            <person name="Keren R."/>
            <person name="Whittaker M."/>
            <person name="Farag I.F."/>
            <person name="Doudna J."/>
            <person name="Cate J.H.D."/>
            <person name="Banfield J.F."/>
        </authorList>
    </citation>
    <scope>NUCLEOTIDE SEQUENCE [LARGE SCALE GENOMIC DNA]</scope>
    <source>
        <strain evidence="10">NC_groundwater_70_Ag_B-0.1um_54_66</strain>
    </source>
</reference>
<feature type="compositionally biased region" description="Basic and acidic residues" evidence="8">
    <location>
        <begin position="742"/>
        <end position="751"/>
    </location>
</feature>
<dbReference type="Proteomes" id="UP000595362">
    <property type="component" value="Chromosome"/>
</dbReference>
<dbReference type="AlphaFoldDB" id="A0A7T5R254"/>
<evidence type="ECO:0000256" key="1">
    <source>
        <dbReference type="ARBA" id="ARBA00001849"/>
    </source>
</evidence>
<comment type="catalytic activity">
    <reaction evidence="1 7">
        <text>Exonucleolytic cleavage in the 3'- to 5'-direction to yield nucleoside 5'-phosphates.</text>
        <dbReference type="EC" id="3.1.13.1"/>
    </reaction>
</comment>
<dbReference type="Gene3D" id="2.40.50.140">
    <property type="entry name" value="Nucleic acid-binding proteins"/>
    <property type="match status" value="1"/>
</dbReference>
<dbReference type="InterPro" id="IPR011805">
    <property type="entry name" value="RNase_R"/>
</dbReference>
<dbReference type="SMART" id="SM00955">
    <property type="entry name" value="RNB"/>
    <property type="match status" value="1"/>
</dbReference>
<keyword evidence="3 7" id="KW-0540">Nuclease</keyword>
<dbReference type="PROSITE" id="PS50126">
    <property type="entry name" value="S1"/>
    <property type="match status" value="1"/>
</dbReference>
<dbReference type="GO" id="GO:0008859">
    <property type="term" value="F:exoribonuclease II activity"/>
    <property type="evidence" value="ECO:0007669"/>
    <property type="project" value="UniProtKB-UniRule"/>
</dbReference>
<evidence type="ECO:0000256" key="6">
    <source>
        <dbReference type="ARBA" id="ARBA00022884"/>
    </source>
</evidence>
<evidence type="ECO:0000313" key="11">
    <source>
        <dbReference type="Proteomes" id="UP000595362"/>
    </source>
</evidence>
<evidence type="ECO:0000256" key="4">
    <source>
        <dbReference type="ARBA" id="ARBA00022801"/>
    </source>
</evidence>
<dbReference type="CDD" id="cd04471">
    <property type="entry name" value="S1_RNase_R"/>
    <property type="match status" value="1"/>
</dbReference>
<dbReference type="GO" id="GO:0003723">
    <property type="term" value="F:RNA binding"/>
    <property type="evidence" value="ECO:0007669"/>
    <property type="project" value="UniProtKB-UniRule"/>
</dbReference>
<feature type="region of interest" description="Disordered" evidence="8">
    <location>
        <begin position="719"/>
        <end position="769"/>
    </location>
</feature>
<proteinExistence type="inferred from homology"/>
<dbReference type="HAMAP" id="MF_01895">
    <property type="entry name" value="RNase_R"/>
    <property type="match status" value="1"/>
</dbReference>
<dbReference type="GO" id="GO:0005829">
    <property type="term" value="C:cytosol"/>
    <property type="evidence" value="ECO:0007669"/>
    <property type="project" value="TreeGrafter"/>
</dbReference>
<dbReference type="InterPro" id="IPR022966">
    <property type="entry name" value="RNase_II/R_CS"/>
</dbReference>
<dbReference type="PANTHER" id="PTHR23355:SF9">
    <property type="entry name" value="DIS3-LIKE EXONUCLEASE 2"/>
    <property type="match status" value="1"/>
</dbReference>
<dbReference type="PANTHER" id="PTHR23355">
    <property type="entry name" value="RIBONUCLEASE"/>
    <property type="match status" value="1"/>
</dbReference>
<dbReference type="EMBL" id="CP066681">
    <property type="protein sequence ID" value="QQG36119.1"/>
    <property type="molecule type" value="Genomic_DNA"/>
</dbReference>
<accession>A0A7T5R254</accession>
<dbReference type="InterPro" id="IPR050180">
    <property type="entry name" value="RNR_Ribonuclease"/>
</dbReference>
<dbReference type="NCBIfam" id="TIGR02063">
    <property type="entry name" value="RNase_R"/>
    <property type="match status" value="1"/>
</dbReference>
<dbReference type="Pfam" id="PF17876">
    <property type="entry name" value="CSD2"/>
    <property type="match status" value="1"/>
</dbReference>
<dbReference type="InterPro" id="IPR001900">
    <property type="entry name" value="RNase_II/R"/>
</dbReference>
<dbReference type="Pfam" id="PF00773">
    <property type="entry name" value="RNB"/>
    <property type="match status" value="1"/>
</dbReference>
<keyword evidence="2 7" id="KW-0963">Cytoplasm</keyword>
<feature type="domain" description="S1 motif" evidence="9">
    <location>
        <begin position="625"/>
        <end position="706"/>
    </location>
</feature>
<evidence type="ECO:0000256" key="8">
    <source>
        <dbReference type="SAM" id="MobiDB-lite"/>
    </source>
</evidence>
<evidence type="ECO:0000256" key="3">
    <source>
        <dbReference type="ARBA" id="ARBA00022722"/>
    </source>
</evidence>
<gene>
    <name evidence="7 10" type="primary">rnr</name>
    <name evidence="10" type="ORF">HYS17_11615</name>
</gene>
<dbReference type="InterPro" id="IPR040476">
    <property type="entry name" value="CSD2"/>
</dbReference>
<dbReference type="Pfam" id="PF00575">
    <property type="entry name" value="S1"/>
    <property type="match status" value="1"/>
</dbReference>
<dbReference type="InterPro" id="IPR012340">
    <property type="entry name" value="NA-bd_OB-fold"/>
</dbReference>
<sequence>MKDLPLSADAIIRFLAESPTPLTKREIARAFDIKGDGRILLKEILRELEDSGAIVRQPGQAYAVPKALPTVGIIEITDIDADGDLLARPAEWDDITQGDRPRIEVMPAGKGHADLGAGDRALARLRRISDKLYEAEIIRRLDAPQNRVLGMVVKINRGFILKPTDRKAKYEFDLPQADMNGAKPGDLCVAEVQPGRGLRNKRVRILEVVGQQNDPRTISVVAMHEVGIKPEFTGDVINETKQMTVPDLKGREDLRSVPLVTIDGADARDFDDAVFAEETPDGFHLIVAIADVAHYVTFGSALNREALRRGNSTYFPDRVVPMLPEKLSNDLCSLVPRENRATLAAHMWIDAKGHLHKYKFVRGLMRSEARLTYEQVQAARNGVTDDVTGPLMERVINPLYKAYEILWKAREERGALDLDLPERRIVINEKNEMAGVKLRERLDAHKLIEEFMILANVAAAQALEARKTPCVYRVHERPSPEKLDTVREFIEGFGLSLPKGQVLKPAQINQLLHKAAGLPYSQVISQVVLRCQAQAHYTPENAGHFGLALQRYAHFTSPIRRYADLLIHRALIRACDLGGGGLHDEEMARLEDMSQHISDTERRSMEAERAAVDRFTATWLAERTGGEFDGRITGVTRFGLFVTLEGIGADGIVPMRSLPDDFYDHDEHQHALIGRRSRRLYRLGASLRVRLKEADPLTGGMVFAVTNTDSADIPGLMMATPAAFRGKPRNEKRSWNKKKREPGRERSENGKSRPGQSRKGGNKGGKKRR</sequence>
<dbReference type="InterPro" id="IPR004476">
    <property type="entry name" value="RNase_II/RNase_R"/>
</dbReference>
<dbReference type="SUPFAM" id="SSF50249">
    <property type="entry name" value="Nucleic acid-binding proteins"/>
    <property type="match status" value="2"/>
</dbReference>
<dbReference type="EC" id="3.1.13.1" evidence="7"/>
<keyword evidence="4 7" id="KW-0378">Hydrolase</keyword>
<evidence type="ECO:0000256" key="5">
    <source>
        <dbReference type="ARBA" id="ARBA00022839"/>
    </source>
</evidence>
<keyword evidence="6 7" id="KW-0694">RNA-binding</keyword>
<evidence type="ECO:0000256" key="2">
    <source>
        <dbReference type="ARBA" id="ARBA00022490"/>
    </source>
</evidence>
<dbReference type="PROSITE" id="PS01175">
    <property type="entry name" value="RIBONUCLEASE_II"/>
    <property type="match status" value="1"/>
</dbReference>
<name>A0A7T5R254_9BACT</name>
<dbReference type="NCBIfam" id="TIGR00358">
    <property type="entry name" value="3_prime_RNase"/>
    <property type="match status" value="1"/>
</dbReference>
<organism evidence="10 11">
    <name type="scientific">Micavibrio aeruginosavorus</name>
    <dbReference type="NCBI Taxonomy" id="349221"/>
    <lineage>
        <taxon>Bacteria</taxon>
        <taxon>Pseudomonadati</taxon>
        <taxon>Bdellovibrionota</taxon>
        <taxon>Bdellovibrionia</taxon>
        <taxon>Bdellovibrionales</taxon>
        <taxon>Pseudobdellovibrionaceae</taxon>
        <taxon>Micavibrio</taxon>
    </lineage>
</organism>
<comment type="similarity">
    <text evidence="7">Belongs to the RNR ribonuclease family. RNase R subfamily.</text>
</comment>
<comment type="subcellular location">
    <subcellularLocation>
        <location evidence="7">Cytoplasm</location>
    </subcellularLocation>
</comment>
<protein>
    <recommendedName>
        <fullName evidence="7">Ribonuclease R</fullName>
        <shortName evidence="7">RNase R</shortName>
        <ecNumber evidence="7">3.1.13.1</ecNumber>
    </recommendedName>
</protein>
<evidence type="ECO:0000259" key="9">
    <source>
        <dbReference type="PROSITE" id="PS50126"/>
    </source>
</evidence>
<dbReference type="InterPro" id="IPR003029">
    <property type="entry name" value="S1_domain"/>
</dbReference>
<evidence type="ECO:0000256" key="7">
    <source>
        <dbReference type="HAMAP-Rule" id="MF_01895"/>
    </source>
</evidence>
<feature type="compositionally biased region" description="Basic residues" evidence="8">
    <location>
        <begin position="760"/>
        <end position="769"/>
    </location>
</feature>
<comment type="function">
    <text evidence="7">3'-5' exoribonuclease that releases 5'-nucleoside monophosphates and is involved in maturation of structured RNAs.</text>
</comment>
<dbReference type="GO" id="GO:0006402">
    <property type="term" value="P:mRNA catabolic process"/>
    <property type="evidence" value="ECO:0007669"/>
    <property type="project" value="TreeGrafter"/>
</dbReference>
<evidence type="ECO:0000313" key="10">
    <source>
        <dbReference type="EMBL" id="QQG36119.1"/>
    </source>
</evidence>